<feature type="region of interest" description="Disordered" evidence="3">
    <location>
        <begin position="120"/>
        <end position="176"/>
    </location>
</feature>
<dbReference type="InterPro" id="IPR001138">
    <property type="entry name" value="Zn2Cys6_DnaBD"/>
</dbReference>
<feature type="region of interest" description="Disordered" evidence="3">
    <location>
        <begin position="1"/>
        <end position="37"/>
    </location>
</feature>
<dbReference type="CDD" id="cd00067">
    <property type="entry name" value="GAL4"/>
    <property type="match status" value="1"/>
</dbReference>
<dbReference type="Pfam" id="PF00172">
    <property type="entry name" value="Zn_clus"/>
    <property type="match status" value="1"/>
</dbReference>
<dbReference type="Gene3D" id="4.10.240.10">
    <property type="entry name" value="Zn(2)-C6 fungal-type DNA-binding domain"/>
    <property type="match status" value="1"/>
</dbReference>
<dbReference type="Proteomes" id="UP000007129">
    <property type="component" value="Unassembled WGS sequence"/>
</dbReference>
<dbReference type="EMBL" id="AHHD01000640">
    <property type="protein sequence ID" value="EKG09496.1"/>
    <property type="molecule type" value="Genomic_DNA"/>
</dbReference>
<dbReference type="InterPro" id="IPR036864">
    <property type="entry name" value="Zn2-C6_fun-type_DNA-bd_sf"/>
</dbReference>
<dbReference type="GO" id="GO:0000981">
    <property type="term" value="F:DNA-binding transcription factor activity, RNA polymerase II-specific"/>
    <property type="evidence" value="ECO:0007669"/>
    <property type="project" value="InterPro"/>
</dbReference>
<accession>K2QI69</accession>
<dbReference type="GO" id="GO:0003677">
    <property type="term" value="F:DNA binding"/>
    <property type="evidence" value="ECO:0007669"/>
    <property type="project" value="InterPro"/>
</dbReference>
<protein>
    <recommendedName>
        <fullName evidence="4">Zn(2)-C6 fungal-type domain-containing protein</fullName>
    </recommendedName>
</protein>
<dbReference type="eggNOG" id="ENOG502RZ6G">
    <property type="taxonomic scope" value="Eukaryota"/>
</dbReference>
<sequence length="805" mass="90133">MSTGDTAQPSASAGKVAISALRPHTDPASSGNASRKERRIMKACNECKSKKIQCSGRKPTCDSCQQSQVPCSYAEEKLVRGKNVRLLQLLREPNVRTILLPHIQKELKALEIEVIDDDRSFSSTTTTTPTATTLSSSRKRDESPAIEYSEKRIRLDAMGDENNQEADVSADVGSEESVDLTAEDFNRNAESKATGFIGKHSETAWAQRLAHIQAEGAERAEGVEGHRGHIAHGEASMSEEAGANRIAAKKSRHASGNSWDDAILDYAYHLDDPNTLMLGHVERDELSPAELPNMLVRCYMDNVHDFFPILIKPEFSDQFGRFIYSGTPKKAPAIWRAILNLVFAIGAGYSHLIGAPWRGDDRDHLVYHTRALQLSPIDETTVALSDLQRVQVIGLVSFYYLTIGHVSRSWIMLGLACRQATALGLHLRPMAPSLSAASREKRARVWWSLYYLEFLLCEITGRPTMINHQFSSVPMPAPVDEEALASRSGNKLLEDWKNNQEGAEEPYRSRFLFDLDTASNPINHFRCRIQLAIVTQKIFTSLYSAATVSKAWLQAQEEITAFNQEVDQWYRTLLKKHQFTLKLDTGDGNFTQERIILGFCYYGAKMLLNRPCLCRIDERIRNQADQSKTLDNENARECVMAAKSMTDLLPDGDGQSPDVVWLYKNGPWWCIVHYLMQALTVLTLEFALDKYNKAQLEAHPGETTRKIGKIFHWLCAMAAKGNSVALAACEQSLVQFEGFKKHKGFDASELFQNIQRGKDILESGRNPQAQAHSQPRVSLDRSQQGLETKILQAQTEGEILELSIS</sequence>
<evidence type="ECO:0000313" key="6">
    <source>
        <dbReference type="Proteomes" id="UP000007129"/>
    </source>
</evidence>
<keyword evidence="2" id="KW-0539">Nucleus</keyword>
<name>K2QI69_MACPH</name>
<evidence type="ECO:0000256" key="1">
    <source>
        <dbReference type="ARBA" id="ARBA00022723"/>
    </source>
</evidence>
<dbReference type="PANTHER" id="PTHR47654">
    <property type="entry name" value="ZN(II)2CYS6 TRANSCRIPTION FACTOR (EUROFUNG)-RELATED"/>
    <property type="match status" value="1"/>
</dbReference>
<dbReference type="CDD" id="cd12148">
    <property type="entry name" value="fungal_TF_MHR"/>
    <property type="match status" value="1"/>
</dbReference>
<dbReference type="InterPro" id="IPR007219">
    <property type="entry name" value="XnlR_reg_dom"/>
</dbReference>
<evidence type="ECO:0000256" key="2">
    <source>
        <dbReference type="ARBA" id="ARBA00023242"/>
    </source>
</evidence>
<dbReference type="GO" id="GO:0006351">
    <property type="term" value="P:DNA-templated transcription"/>
    <property type="evidence" value="ECO:0007669"/>
    <property type="project" value="InterPro"/>
</dbReference>
<keyword evidence="1" id="KW-0479">Metal-binding</keyword>
<feature type="compositionally biased region" description="Polar residues" evidence="3">
    <location>
        <begin position="1"/>
        <end position="11"/>
    </location>
</feature>
<feature type="compositionally biased region" description="Low complexity" evidence="3">
    <location>
        <begin position="121"/>
        <end position="136"/>
    </location>
</feature>
<proteinExistence type="predicted"/>
<dbReference type="PROSITE" id="PS50048">
    <property type="entry name" value="ZN2_CY6_FUNGAL_2"/>
    <property type="match status" value="1"/>
</dbReference>
<dbReference type="GO" id="GO:0008270">
    <property type="term" value="F:zinc ion binding"/>
    <property type="evidence" value="ECO:0007669"/>
    <property type="project" value="InterPro"/>
</dbReference>
<dbReference type="HOGENOM" id="CLU_011910_0_0_1"/>
<dbReference type="Pfam" id="PF04082">
    <property type="entry name" value="Fungal_trans"/>
    <property type="match status" value="1"/>
</dbReference>
<reference evidence="5 6" key="1">
    <citation type="journal article" date="2012" name="BMC Genomics">
        <title>Tools to kill: Genome of one of the most destructive plant pathogenic fungi Macrophomina phaseolina.</title>
        <authorList>
            <person name="Islam M.S."/>
            <person name="Haque M.S."/>
            <person name="Islam M.M."/>
            <person name="Emdad E.M."/>
            <person name="Halim A."/>
            <person name="Hossen Q.M.M."/>
            <person name="Hossain M.Z."/>
            <person name="Ahmed B."/>
            <person name="Rahim S."/>
            <person name="Rahman M.S."/>
            <person name="Alam M.M."/>
            <person name="Hou S."/>
            <person name="Wan X."/>
            <person name="Saito J.A."/>
            <person name="Alam M."/>
        </authorList>
    </citation>
    <scope>NUCLEOTIDE SEQUENCE [LARGE SCALE GENOMIC DNA]</scope>
    <source>
        <strain evidence="5 6">MS6</strain>
    </source>
</reference>
<feature type="domain" description="Zn(2)-C6 fungal-type" evidence="4">
    <location>
        <begin position="43"/>
        <end position="73"/>
    </location>
</feature>
<evidence type="ECO:0000256" key="3">
    <source>
        <dbReference type="SAM" id="MobiDB-lite"/>
    </source>
</evidence>
<dbReference type="SUPFAM" id="SSF57701">
    <property type="entry name" value="Zn2/Cys6 DNA-binding domain"/>
    <property type="match status" value="1"/>
</dbReference>
<comment type="caution">
    <text evidence="5">The sequence shown here is derived from an EMBL/GenBank/DDBJ whole genome shotgun (WGS) entry which is preliminary data.</text>
</comment>
<dbReference type="InterPro" id="IPR053230">
    <property type="entry name" value="Trans_reg_galc"/>
</dbReference>
<gene>
    <name evidence="5" type="ORF">MPH_13456</name>
</gene>
<organism evidence="5 6">
    <name type="scientific">Macrophomina phaseolina (strain MS6)</name>
    <name type="common">Charcoal rot fungus</name>
    <dbReference type="NCBI Taxonomy" id="1126212"/>
    <lineage>
        <taxon>Eukaryota</taxon>
        <taxon>Fungi</taxon>
        <taxon>Dikarya</taxon>
        <taxon>Ascomycota</taxon>
        <taxon>Pezizomycotina</taxon>
        <taxon>Dothideomycetes</taxon>
        <taxon>Dothideomycetes incertae sedis</taxon>
        <taxon>Botryosphaeriales</taxon>
        <taxon>Botryosphaeriaceae</taxon>
        <taxon>Macrophomina</taxon>
    </lineage>
</organism>
<evidence type="ECO:0000259" key="4">
    <source>
        <dbReference type="PROSITE" id="PS50048"/>
    </source>
</evidence>
<dbReference type="OrthoDB" id="5296287at2759"/>
<dbReference type="SMART" id="SM00066">
    <property type="entry name" value="GAL4"/>
    <property type="match status" value="1"/>
</dbReference>
<dbReference type="AlphaFoldDB" id="K2QI69"/>
<evidence type="ECO:0000313" key="5">
    <source>
        <dbReference type="EMBL" id="EKG09496.1"/>
    </source>
</evidence>
<dbReference type="PANTHER" id="PTHR47654:SF5">
    <property type="entry name" value="TRANSCRIPTION FACTOR DOMAIN-CONTAINING PROTEIN"/>
    <property type="match status" value="1"/>
</dbReference>
<dbReference type="InParanoid" id="K2QI69"/>
<dbReference type="VEuPathDB" id="FungiDB:MPH_13456"/>
<feature type="compositionally biased region" description="Basic and acidic residues" evidence="3">
    <location>
        <begin position="138"/>
        <end position="157"/>
    </location>
</feature>
<dbReference type="SMART" id="SM00906">
    <property type="entry name" value="Fungal_trans"/>
    <property type="match status" value="1"/>
</dbReference>
<dbReference type="PROSITE" id="PS00463">
    <property type="entry name" value="ZN2_CY6_FUNGAL_1"/>
    <property type="match status" value="1"/>
</dbReference>